<dbReference type="EMBL" id="AFPZ01000032">
    <property type="protein sequence ID" value="EGQ26772.1"/>
    <property type="molecule type" value="Genomic_DNA"/>
</dbReference>
<dbReference type="HOGENOM" id="CLU_3239836_0_0_9"/>
<comment type="caution">
    <text evidence="1">The sequence shown here is derived from an EMBL/GenBank/DDBJ whole genome shotgun (WGS) entry which is preliminary data.</text>
</comment>
<evidence type="ECO:0000313" key="1">
    <source>
        <dbReference type="EMBL" id="EGQ26772.1"/>
    </source>
</evidence>
<sequence>MLDIDITPELESQENVRFYIAFDTNAVAKEGDFYVLELQSCGI</sequence>
<dbReference type="Proteomes" id="UP000005316">
    <property type="component" value="Unassembled WGS sequence"/>
</dbReference>
<gene>
    <name evidence="1" type="ORF">HMPREF9372_1230</name>
</gene>
<accession>F9DR00</accession>
<organism evidence="1 2">
    <name type="scientific">Sporosarcina newyorkensis 2681</name>
    <dbReference type="NCBI Taxonomy" id="1027292"/>
    <lineage>
        <taxon>Bacteria</taxon>
        <taxon>Bacillati</taxon>
        <taxon>Bacillota</taxon>
        <taxon>Bacilli</taxon>
        <taxon>Bacillales</taxon>
        <taxon>Caryophanaceae</taxon>
        <taxon>Sporosarcina</taxon>
    </lineage>
</organism>
<evidence type="ECO:0000313" key="2">
    <source>
        <dbReference type="Proteomes" id="UP000005316"/>
    </source>
</evidence>
<proteinExistence type="predicted"/>
<dbReference type="AlphaFoldDB" id="F9DR00"/>
<protein>
    <submittedName>
        <fullName evidence="1">Uncharacterized protein</fullName>
    </submittedName>
</protein>
<name>F9DR00_9BACL</name>
<reference evidence="1 2" key="1">
    <citation type="submission" date="2011-04" db="EMBL/GenBank/DDBJ databases">
        <authorList>
            <person name="Muzny D."/>
            <person name="Qin X."/>
            <person name="Deng J."/>
            <person name="Jiang H."/>
            <person name="Liu Y."/>
            <person name="Qu J."/>
            <person name="Song X.-Z."/>
            <person name="Zhang L."/>
            <person name="Thornton R."/>
            <person name="Coyle M."/>
            <person name="Francisco L."/>
            <person name="Jackson L."/>
            <person name="Javaid M."/>
            <person name="Korchina V."/>
            <person name="Kovar C."/>
            <person name="Mata R."/>
            <person name="Mathew T."/>
            <person name="Ngo R."/>
            <person name="Nguyen L."/>
            <person name="Nguyen N."/>
            <person name="Okwuonu G."/>
            <person name="Ongeri F."/>
            <person name="Pham C."/>
            <person name="Simmons D."/>
            <person name="Wilczek-Boney K."/>
            <person name="Hale W."/>
            <person name="Jakkamsetti A."/>
            <person name="Pham P."/>
            <person name="Ruth R."/>
            <person name="San Lucas F."/>
            <person name="Warren J."/>
            <person name="Zhang J."/>
            <person name="Zhao Z."/>
            <person name="Zhou C."/>
            <person name="Zhu D."/>
            <person name="Lee S."/>
            <person name="Bess C."/>
            <person name="Blankenburg K."/>
            <person name="Forbes L."/>
            <person name="Fu Q."/>
            <person name="Gubbala S."/>
            <person name="Hirani K."/>
            <person name="Jayaseelan J.C."/>
            <person name="Lara F."/>
            <person name="Munidasa M."/>
            <person name="Palculict T."/>
            <person name="Patil S."/>
            <person name="Pu L.-L."/>
            <person name="Saada N."/>
            <person name="Tang L."/>
            <person name="Weissenberger G."/>
            <person name="Zhu Y."/>
            <person name="Hemphill L."/>
            <person name="Shang Y."/>
            <person name="Youmans B."/>
            <person name="Ayvaz T."/>
            <person name="Ross M."/>
            <person name="Santibanez J."/>
            <person name="Aqrawi P."/>
            <person name="Gross S."/>
            <person name="Joshi V."/>
            <person name="Fowler G."/>
            <person name="Nazareth L."/>
            <person name="Reid J."/>
            <person name="Worley K."/>
            <person name="Petrosino J."/>
            <person name="Highlander S."/>
            <person name="Gibbs R."/>
        </authorList>
    </citation>
    <scope>NUCLEOTIDE SEQUENCE [LARGE SCALE GENOMIC DNA]</scope>
    <source>
        <strain evidence="1 2">2681</strain>
    </source>
</reference>